<dbReference type="RefSeq" id="WP_115879355.1">
    <property type="nucleotide sequence ID" value="NZ_QTTQ01000010.1"/>
</dbReference>
<proteinExistence type="predicted"/>
<dbReference type="OrthoDB" id="1201582at2"/>
<protein>
    <recommendedName>
        <fullName evidence="3">Gliding motility-associated lipoprotein GldD</fullName>
    </recommendedName>
</protein>
<reference evidence="1 2" key="1">
    <citation type="submission" date="2018-08" db="EMBL/GenBank/DDBJ databases">
        <title>Genomic Encyclopedia of Type Strains, Phase III (KMG-III): the genomes of soil and plant-associated and newly described type strains.</title>
        <authorList>
            <person name="Whitman W."/>
        </authorList>
    </citation>
    <scope>NUCLEOTIDE SEQUENCE [LARGE SCALE GENOMIC DNA]</scope>
    <source>
        <strain evidence="1 2">325-5</strain>
    </source>
</reference>
<dbReference type="PROSITE" id="PS51257">
    <property type="entry name" value="PROKAR_LIPOPROTEIN"/>
    <property type="match status" value="1"/>
</dbReference>
<comment type="caution">
    <text evidence="1">The sequence shown here is derived from an EMBL/GenBank/DDBJ whole genome shotgun (WGS) entry which is preliminary data.</text>
</comment>
<dbReference type="Proteomes" id="UP000256429">
    <property type="component" value="Unassembled WGS sequence"/>
</dbReference>
<gene>
    <name evidence="1" type="ORF">BX611_1313</name>
</gene>
<evidence type="ECO:0008006" key="3">
    <source>
        <dbReference type="Google" id="ProtNLM"/>
    </source>
</evidence>
<evidence type="ECO:0000313" key="2">
    <source>
        <dbReference type="Proteomes" id="UP000256429"/>
    </source>
</evidence>
<accession>A0A3D9RPP9</accession>
<organism evidence="1 2">
    <name type="scientific">Lutibacter oceani</name>
    <dbReference type="NCBI Taxonomy" id="1853311"/>
    <lineage>
        <taxon>Bacteria</taxon>
        <taxon>Pseudomonadati</taxon>
        <taxon>Bacteroidota</taxon>
        <taxon>Flavobacteriia</taxon>
        <taxon>Flavobacteriales</taxon>
        <taxon>Flavobacteriaceae</taxon>
        <taxon>Lutibacter</taxon>
    </lineage>
</organism>
<dbReference type="EMBL" id="QTTQ01000010">
    <property type="protein sequence ID" value="REE81777.1"/>
    <property type="molecule type" value="Genomic_DNA"/>
</dbReference>
<evidence type="ECO:0000313" key="1">
    <source>
        <dbReference type="EMBL" id="REE81777.1"/>
    </source>
</evidence>
<sequence>MKNYIFLLFVLTVLSSCKKQSELNTIFNCDTVNLKNASNYSDFKQNFKIAIPSNWKTELYYDEFQSEIFTADTIKQLTATFVLDTSFNYGNLKFNDDFHKKTDSIIAVSNLQKINHGNLFFKEKPAFWYLVKGTKKGFNYHQFNLMAKLSEDTYFTAYTEVYGDFNVNERICESIAILDKIEFLQ</sequence>
<keyword evidence="2" id="KW-1185">Reference proteome</keyword>
<dbReference type="AlphaFoldDB" id="A0A3D9RPP9"/>
<name>A0A3D9RPP9_9FLAO</name>